<keyword evidence="1" id="KW-0812">Transmembrane</keyword>
<evidence type="ECO:0000256" key="2">
    <source>
        <dbReference type="SAM" id="SignalP"/>
    </source>
</evidence>
<feature type="transmembrane region" description="Helical" evidence="1">
    <location>
        <begin position="360"/>
        <end position="381"/>
    </location>
</feature>
<accession>A0ABP1RLI1</accession>
<feature type="transmembrane region" description="Helical" evidence="1">
    <location>
        <begin position="412"/>
        <end position="429"/>
    </location>
</feature>
<keyword evidence="4" id="KW-1185">Reference proteome</keyword>
<sequence>MTTFTISRHVCLVVFSISVFKSVPVVQSTGLQILDLLLQNQTLAQCVSIYIHGFEELDLIEKYYEKYDNFRKSSSEINIISMCIKFVFLNSSFEPDSEIAREVSRYTEISSIVLLPAMTGYHPGKSFNPEYIEKVVYDVFGVSFRLSVHCVILIVDNHRVFKTNESISKVKVQKYPANMVVMKFKIKKQADGCNVVLHYLQHLCDGYCPQYWTEGQTFGELVPSLMLHKKNMYRANFRSISYAYVPTVPKQPKDVVLYCSKFVAKLNSMYCDSKVMVIVLLEKLHNFTFTIYNLQIKSQSKAYVDGTDPYITSVEMSFQNTLDVAFEVTNLHDGSQGLIYCKKESRAENRNAIMHWIEPFAVLLWLYCFMLLGISFLFTVVSTNSVHDSFGIIYGVLGVILRQYTNVVGRKLLILTSFFGLIVGSFYETQTTSLAIVQLPPQKIQSLQELLQKGYKILAEEEADLRIYKHDFKIKGVLDKFDESWFIYASSHDDYNGKMQVLWNLLATQKYATTLRTSYVSDNAVRYEKNIPRETGVAEFHCYGIPNELLKYYFYWTVSVKNRYWVKKSMLYMQEAGLYEIWNRWLMWFYQLDCLVYEREREQKVTLLEDSFIDKKQLGPGLVTAQEVMGFFLLALCPYITGVVVLVVEMCTNRIKIILSGNSVQIIIEVKTDVHISNL</sequence>
<keyword evidence="1" id="KW-1133">Transmembrane helix</keyword>
<name>A0ABP1RLI1_9HEXA</name>
<evidence type="ECO:0000313" key="4">
    <source>
        <dbReference type="Proteomes" id="UP001642540"/>
    </source>
</evidence>
<feature type="chain" id="PRO_5046847167" evidence="2">
    <location>
        <begin position="29"/>
        <end position="679"/>
    </location>
</feature>
<feature type="transmembrane region" description="Helical" evidence="1">
    <location>
        <begin position="628"/>
        <end position="648"/>
    </location>
</feature>
<feature type="signal peptide" evidence="2">
    <location>
        <begin position="1"/>
        <end position="28"/>
    </location>
</feature>
<keyword evidence="1" id="KW-0472">Membrane</keyword>
<keyword evidence="2" id="KW-0732">Signal</keyword>
<reference evidence="3 4" key="1">
    <citation type="submission" date="2024-08" db="EMBL/GenBank/DDBJ databases">
        <authorList>
            <person name="Cucini C."/>
            <person name="Frati F."/>
        </authorList>
    </citation>
    <scope>NUCLEOTIDE SEQUENCE [LARGE SCALE GENOMIC DNA]</scope>
</reference>
<proteinExistence type="predicted"/>
<dbReference type="EMBL" id="CAXLJM020000081">
    <property type="protein sequence ID" value="CAL8130134.1"/>
    <property type="molecule type" value="Genomic_DNA"/>
</dbReference>
<evidence type="ECO:0000256" key="1">
    <source>
        <dbReference type="SAM" id="Phobius"/>
    </source>
</evidence>
<evidence type="ECO:0000313" key="3">
    <source>
        <dbReference type="EMBL" id="CAL8130134.1"/>
    </source>
</evidence>
<organism evidence="3 4">
    <name type="scientific">Orchesella dallaii</name>
    <dbReference type="NCBI Taxonomy" id="48710"/>
    <lineage>
        <taxon>Eukaryota</taxon>
        <taxon>Metazoa</taxon>
        <taxon>Ecdysozoa</taxon>
        <taxon>Arthropoda</taxon>
        <taxon>Hexapoda</taxon>
        <taxon>Collembola</taxon>
        <taxon>Entomobryomorpha</taxon>
        <taxon>Entomobryoidea</taxon>
        <taxon>Orchesellidae</taxon>
        <taxon>Orchesellinae</taxon>
        <taxon>Orchesella</taxon>
    </lineage>
</organism>
<gene>
    <name evidence="3" type="ORF">ODALV1_LOCUS23582</name>
</gene>
<comment type="caution">
    <text evidence="3">The sequence shown here is derived from an EMBL/GenBank/DDBJ whole genome shotgun (WGS) entry which is preliminary data.</text>
</comment>
<protein>
    <submittedName>
        <fullName evidence="3">Uncharacterized protein</fullName>
    </submittedName>
</protein>
<dbReference type="Proteomes" id="UP001642540">
    <property type="component" value="Unassembled WGS sequence"/>
</dbReference>